<dbReference type="EMBL" id="BARS01002035">
    <property type="protein sequence ID" value="GAF80129.1"/>
    <property type="molecule type" value="Genomic_DNA"/>
</dbReference>
<dbReference type="AlphaFoldDB" id="X0SGI6"/>
<gene>
    <name evidence="2" type="ORF">S01H1_03784</name>
</gene>
<evidence type="ECO:0000313" key="2">
    <source>
        <dbReference type="EMBL" id="GAF80129.1"/>
    </source>
</evidence>
<reference evidence="2" key="1">
    <citation type="journal article" date="2014" name="Front. Microbiol.">
        <title>High frequency of phylogenetically diverse reductive dehalogenase-homologous genes in deep subseafloor sedimentary metagenomes.</title>
        <authorList>
            <person name="Kawai M."/>
            <person name="Futagami T."/>
            <person name="Toyoda A."/>
            <person name="Takaki Y."/>
            <person name="Nishi S."/>
            <person name="Hori S."/>
            <person name="Arai W."/>
            <person name="Tsubouchi T."/>
            <person name="Morono Y."/>
            <person name="Uchiyama I."/>
            <person name="Ito T."/>
            <person name="Fujiyama A."/>
            <person name="Inagaki F."/>
            <person name="Takami H."/>
        </authorList>
    </citation>
    <scope>NUCLEOTIDE SEQUENCE</scope>
    <source>
        <strain evidence="2">Expedition CK06-06</strain>
    </source>
</reference>
<proteinExistence type="predicted"/>
<organism evidence="2">
    <name type="scientific">marine sediment metagenome</name>
    <dbReference type="NCBI Taxonomy" id="412755"/>
    <lineage>
        <taxon>unclassified sequences</taxon>
        <taxon>metagenomes</taxon>
        <taxon>ecological metagenomes</taxon>
    </lineage>
</organism>
<feature type="coiled-coil region" evidence="1">
    <location>
        <begin position="27"/>
        <end position="54"/>
    </location>
</feature>
<evidence type="ECO:0000256" key="1">
    <source>
        <dbReference type="SAM" id="Coils"/>
    </source>
</evidence>
<accession>X0SGI6</accession>
<keyword evidence="1" id="KW-0175">Coiled coil</keyword>
<comment type="caution">
    <text evidence="2">The sequence shown here is derived from an EMBL/GenBank/DDBJ whole genome shotgun (WGS) entry which is preliminary data.</text>
</comment>
<name>X0SGI6_9ZZZZ</name>
<protein>
    <submittedName>
        <fullName evidence="2">Uncharacterized protein</fullName>
    </submittedName>
</protein>
<sequence length="73" mass="8257">MGSKCSECGAVNEQLHKKACFWYPREAKARDKEIEQLQAELERLKLILKVIANTKSSEGIQDLPELAKEAPED</sequence>